<dbReference type="EMBL" id="BMMZ01000001">
    <property type="protein sequence ID" value="GGL48344.1"/>
    <property type="molecule type" value="Genomic_DNA"/>
</dbReference>
<keyword evidence="3" id="KW-1185">Reference proteome</keyword>
<dbReference type="Pfam" id="PF12867">
    <property type="entry name" value="DinB_2"/>
    <property type="match status" value="1"/>
</dbReference>
<name>A0A917S072_9ACTN</name>
<dbReference type="InterPro" id="IPR024775">
    <property type="entry name" value="DinB-like"/>
</dbReference>
<dbReference type="InterPro" id="IPR034660">
    <property type="entry name" value="DinB/YfiT-like"/>
</dbReference>
<comment type="caution">
    <text evidence="2">The sequence shown here is derived from an EMBL/GenBank/DDBJ whole genome shotgun (WGS) entry which is preliminary data.</text>
</comment>
<evidence type="ECO:0000313" key="2">
    <source>
        <dbReference type="EMBL" id="GGL48344.1"/>
    </source>
</evidence>
<reference evidence="2" key="1">
    <citation type="journal article" date="2014" name="Int. J. Syst. Evol. Microbiol.">
        <title>Complete genome sequence of Corynebacterium casei LMG S-19264T (=DSM 44701T), isolated from a smear-ripened cheese.</title>
        <authorList>
            <consortium name="US DOE Joint Genome Institute (JGI-PGF)"/>
            <person name="Walter F."/>
            <person name="Albersmeier A."/>
            <person name="Kalinowski J."/>
            <person name="Ruckert C."/>
        </authorList>
    </citation>
    <scope>NUCLEOTIDE SEQUENCE</scope>
    <source>
        <strain evidence="2">CGMCC 4.7306</strain>
    </source>
</reference>
<proteinExistence type="predicted"/>
<dbReference type="Proteomes" id="UP000613840">
    <property type="component" value="Unassembled WGS sequence"/>
</dbReference>
<organism evidence="2 3">
    <name type="scientific">Microlunatus endophyticus</name>
    <dbReference type="NCBI Taxonomy" id="1716077"/>
    <lineage>
        <taxon>Bacteria</taxon>
        <taxon>Bacillati</taxon>
        <taxon>Actinomycetota</taxon>
        <taxon>Actinomycetes</taxon>
        <taxon>Propionibacteriales</taxon>
        <taxon>Propionibacteriaceae</taxon>
        <taxon>Microlunatus</taxon>
    </lineage>
</organism>
<gene>
    <name evidence="2" type="ORF">GCM10011575_02730</name>
</gene>
<accession>A0A917S072</accession>
<evidence type="ECO:0000259" key="1">
    <source>
        <dbReference type="Pfam" id="PF12867"/>
    </source>
</evidence>
<protein>
    <recommendedName>
        <fullName evidence="1">DinB-like domain-containing protein</fullName>
    </recommendedName>
</protein>
<reference evidence="2" key="2">
    <citation type="submission" date="2020-09" db="EMBL/GenBank/DDBJ databases">
        <authorList>
            <person name="Sun Q."/>
            <person name="Zhou Y."/>
        </authorList>
    </citation>
    <scope>NUCLEOTIDE SEQUENCE</scope>
    <source>
        <strain evidence="2">CGMCC 4.7306</strain>
    </source>
</reference>
<sequence>MTFGLADELSKQLSWHWEAQLRPRLDGLSDDEYLWEPVPGSWNLRPSSAGFTLDYAYPPPEPAPVTTIAWQLGHLLVGVLGDRNARHFGGPPVDYETFAYPPTAAAALADLDSGYRTWITGVRGLSDDDLAAPCGEPGFEQDPMIGLVLHIHREVIHHGAMISGLRDLWAHGRGSSAGALPG</sequence>
<feature type="domain" description="DinB-like" evidence="1">
    <location>
        <begin position="61"/>
        <end position="162"/>
    </location>
</feature>
<evidence type="ECO:0000313" key="3">
    <source>
        <dbReference type="Proteomes" id="UP000613840"/>
    </source>
</evidence>
<dbReference type="RefSeq" id="WP_188893375.1">
    <property type="nucleotide sequence ID" value="NZ_BMMZ01000001.1"/>
</dbReference>
<dbReference type="SUPFAM" id="SSF109854">
    <property type="entry name" value="DinB/YfiT-like putative metalloenzymes"/>
    <property type="match status" value="1"/>
</dbReference>
<dbReference type="AlphaFoldDB" id="A0A917S072"/>